<sequence length="75" mass="8821">MSLRSPQKKSSEKLHQKKKRVERPSCASRCWNLDGHPNCYSTRQYHLVEAARERKPNLAKLVVVPTIHEWIVQQN</sequence>
<gene>
    <name evidence="2" type="ORF">NEZAVI_LOCUS14277</name>
</gene>
<feature type="region of interest" description="Disordered" evidence="1">
    <location>
        <begin position="1"/>
        <end position="25"/>
    </location>
</feature>
<accession>A0A9P0HQD7</accession>
<keyword evidence="3" id="KW-1185">Reference proteome</keyword>
<proteinExistence type="predicted"/>
<evidence type="ECO:0000313" key="2">
    <source>
        <dbReference type="EMBL" id="CAH1406306.1"/>
    </source>
</evidence>
<name>A0A9P0HQD7_NEZVI</name>
<protein>
    <submittedName>
        <fullName evidence="2">Uncharacterized protein</fullName>
    </submittedName>
</protein>
<organism evidence="2 3">
    <name type="scientific">Nezara viridula</name>
    <name type="common">Southern green stink bug</name>
    <name type="synonym">Cimex viridulus</name>
    <dbReference type="NCBI Taxonomy" id="85310"/>
    <lineage>
        <taxon>Eukaryota</taxon>
        <taxon>Metazoa</taxon>
        <taxon>Ecdysozoa</taxon>
        <taxon>Arthropoda</taxon>
        <taxon>Hexapoda</taxon>
        <taxon>Insecta</taxon>
        <taxon>Pterygota</taxon>
        <taxon>Neoptera</taxon>
        <taxon>Paraneoptera</taxon>
        <taxon>Hemiptera</taxon>
        <taxon>Heteroptera</taxon>
        <taxon>Panheteroptera</taxon>
        <taxon>Pentatomomorpha</taxon>
        <taxon>Pentatomoidea</taxon>
        <taxon>Pentatomidae</taxon>
        <taxon>Pentatominae</taxon>
        <taxon>Nezara</taxon>
    </lineage>
</organism>
<evidence type="ECO:0000313" key="3">
    <source>
        <dbReference type="Proteomes" id="UP001152798"/>
    </source>
</evidence>
<dbReference type="EMBL" id="OV725082">
    <property type="protein sequence ID" value="CAH1406306.1"/>
    <property type="molecule type" value="Genomic_DNA"/>
</dbReference>
<dbReference type="Proteomes" id="UP001152798">
    <property type="component" value="Chromosome 6"/>
</dbReference>
<evidence type="ECO:0000256" key="1">
    <source>
        <dbReference type="SAM" id="MobiDB-lite"/>
    </source>
</evidence>
<reference evidence="2" key="1">
    <citation type="submission" date="2022-01" db="EMBL/GenBank/DDBJ databases">
        <authorList>
            <person name="King R."/>
        </authorList>
    </citation>
    <scope>NUCLEOTIDE SEQUENCE</scope>
</reference>
<dbReference type="AlphaFoldDB" id="A0A9P0HQD7"/>